<evidence type="ECO:0000313" key="1">
    <source>
        <dbReference type="EMBL" id="MDC3984616.1"/>
    </source>
</evidence>
<gene>
    <name evidence="1" type="ORF">KEG57_29175</name>
</gene>
<sequence length="186" mass="19446">MMQLGGKFLCVAVLVVCGCNKSEDAKQAGGSSTSSAAPAAAPAQAKSGSLVHTTFTKDECTFDFDAPEALKEKSSDGVSVSYESASFKFDGFAGSALYRLEGLVGQHKLYNKNPPVYQGTDGGVHVVVARIDTSSSPLSGIQGRGEEAAKRSTGCSFICSGLKEREADVIAMCKSARLKYDESKVP</sequence>
<dbReference type="RefSeq" id="WP_272422880.1">
    <property type="nucleotide sequence ID" value="NZ_JAGTJJ010000022.1"/>
</dbReference>
<dbReference type="Proteomes" id="UP001151081">
    <property type="component" value="Unassembled WGS sequence"/>
</dbReference>
<reference evidence="1 2" key="1">
    <citation type="submission" date="2021-04" db="EMBL/GenBank/DDBJ databases">
        <title>Genome analysis of Polyangium sp.</title>
        <authorList>
            <person name="Li Y."/>
            <person name="Wang J."/>
        </authorList>
    </citation>
    <scope>NUCLEOTIDE SEQUENCE [LARGE SCALE GENOMIC DNA]</scope>
    <source>
        <strain evidence="1 2">SDU14</strain>
    </source>
</reference>
<organism evidence="1 2">
    <name type="scientific">Polyangium jinanense</name>
    <dbReference type="NCBI Taxonomy" id="2829994"/>
    <lineage>
        <taxon>Bacteria</taxon>
        <taxon>Pseudomonadati</taxon>
        <taxon>Myxococcota</taxon>
        <taxon>Polyangia</taxon>
        <taxon>Polyangiales</taxon>
        <taxon>Polyangiaceae</taxon>
        <taxon>Polyangium</taxon>
    </lineage>
</organism>
<dbReference type="AlphaFoldDB" id="A0A9X3XB38"/>
<dbReference type="PROSITE" id="PS51257">
    <property type="entry name" value="PROKAR_LIPOPROTEIN"/>
    <property type="match status" value="1"/>
</dbReference>
<keyword evidence="2" id="KW-1185">Reference proteome</keyword>
<proteinExistence type="predicted"/>
<protein>
    <recommendedName>
        <fullName evidence="3">Lipoprotein</fullName>
    </recommendedName>
</protein>
<evidence type="ECO:0000313" key="2">
    <source>
        <dbReference type="Proteomes" id="UP001151081"/>
    </source>
</evidence>
<dbReference type="EMBL" id="JAGTJJ010000022">
    <property type="protein sequence ID" value="MDC3984616.1"/>
    <property type="molecule type" value="Genomic_DNA"/>
</dbReference>
<evidence type="ECO:0008006" key="3">
    <source>
        <dbReference type="Google" id="ProtNLM"/>
    </source>
</evidence>
<accession>A0A9X3XB38</accession>
<comment type="caution">
    <text evidence="1">The sequence shown here is derived from an EMBL/GenBank/DDBJ whole genome shotgun (WGS) entry which is preliminary data.</text>
</comment>
<name>A0A9X3XB38_9BACT</name>